<dbReference type="Pfam" id="PF09258">
    <property type="entry name" value="Glyco_transf_64"/>
    <property type="match status" value="1"/>
</dbReference>
<keyword evidence="5" id="KW-1015">Disulfide bond</keyword>
<comment type="similarity">
    <text evidence="2">Belongs to the glycosyltransferase 47 family.</text>
</comment>
<evidence type="ECO:0000313" key="8">
    <source>
        <dbReference type="Proteomes" id="UP001482620"/>
    </source>
</evidence>
<dbReference type="PANTHER" id="PTHR48261:SF5">
    <property type="entry name" value="EXOSTOSIN GLYCOSYLTRANSFERASE 2"/>
    <property type="match status" value="1"/>
</dbReference>
<evidence type="ECO:0000313" key="7">
    <source>
        <dbReference type="EMBL" id="MEQ2250942.1"/>
    </source>
</evidence>
<dbReference type="InterPro" id="IPR015338">
    <property type="entry name" value="GT64_dom"/>
</dbReference>
<protein>
    <submittedName>
        <fullName evidence="7">Exostosin-2</fullName>
    </submittedName>
</protein>
<keyword evidence="4" id="KW-0472">Membrane</keyword>
<evidence type="ECO:0000256" key="2">
    <source>
        <dbReference type="ARBA" id="ARBA00010271"/>
    </source>
</evidence>
<evidence type="ECO:0000256" key="3">
    <source>
        <dbReference type="ARBA" id="ARBA00022679"/>
    </source>
</evidence>
<dbReference type="Proteomes" id="UP001482620">
    <property type="component" value="Unassembled WGS sequence"/>
</dbReference>
<name>A0ABV0V4B7_9TELE</name>
<accession>A0ABV0V4B7</accession>
<dbReference type="InterPro" id="IPR004263">
    <property type="entry name" value="Exostosin"/>
</dbReference>
<dbReference type="PANTHER" id="PTHR48261">
    <property type="entry name" value="ACETYLGLUCOSAMINYLTRANSFERASE"/>
    <property type="match status" value="1"/>
</dbReference>
<evidence type="ECO:0000256" key="4">
    <source>
        <dbReference type="ARBA" id="ARBA00023136"/>
    </source>
</evidence>
<keyword evidence="8" id="KW-1185">Reference proteome</keyword>
<gene>
    <name evidence="7" type="primary">EXT2_1</name>
    <name evidence="7" type="ORF">ILYODFUR_006046</name>
</gene>
<dbReference type="Gene3D" id="3.90.550.10">
    <property type="entry name" value="Spore Coat Polysaccharide Biosynthesis Protein SpsA, Chain A"/>
    <property type="match status" value="1"/>
</dbReference>
<proteinExistence type="inferred from homology"/>
<comment type="subcellular location">
    <subcellularLocation>
        <location evidence="1">Endoplasmic reticulum membrane</location>
        <topology evidence="1">Single-pass type II membrane protein</topology>
    </subcellularLocation>
</comment>
<evidence type="ECO:0000256" key="5">
    <source>
        <dbReference type="ARBA" id="ARBA00023157"/>
    </source>
</evidence>
<dbReference type="EMBL" id="JAHRIQ010093048">
    <property type="protein sequence ID" value="MEQ2250942.1"/>
    <property type="molecule type" value="Genomic_DNA"/>
</dbReference>
<sequence>MGKWKYESEWTNEVSMVLTGAAFYHKYFNYLYTYKMPGDIKNWVDAHMNCEDIAMNFLVANITGKAPIKVTPRKKFKCPECTAIDGLSLDQTHMVERWDQRFIFHLETHVDTCVSPVNSTSDAI</sequence>
<organism evidence="7 8">
    <name type="scientific">Ilyodon furcidens</name>
    <name type="common">goldbreast splitfin</name>
    <dbReference type="NCBI Taxonomy" id="33524"/>
    <lineage>
        <taxon>Eukaryota</taxon>
        <taxon>Metazoa</taxon>
        <taxon>Chordata</taxon>
        <taxon>Craniata</taxon>
        <taxon>Vertebrata</taxon>
        <taxon>Euteleostomi</taxon>
        <taxon>Actinopterygii</taxon>
        <taxon>Neopterygii</taxon>
        <taxon>Teleostei</taxon>
        <taxon>Neoteleostei</taxon>
        <taxon>Acanthomorphata</taxon>
        <taxon>Ovalentaria</taxon>
        <taxon>Atherinomorphae</taxon>
        <taxon>Cyprinodontiformes</taxon>
        <taxon>Goodeidae</taxon>
        <taxon>Ilyodon</taxon>
    </lineage>
</organism>
<evidence type="ECO:0000259" key="6">
    <source>
        <dbReference type="Pfam" id="PF09258"/>
    </source>
</evidence>
<keyword evidence="3" id="KW-0808">Transferase</keyword>
<comment type="caution">
    <text evidence="7">The sequence shown here is derived from an EMBL/GenBank/DDBJ whole genome shotgun (WGS) entry which is preliminary data.</text>
</comment>
<feature type="domain" description="Glycosyl transferase 64" evidence="6">
    <location>
        <begin position="2"/>
        <end position="97"/>
    </location>
</feature>
<reference evidence="7 8" key="1">
    <citation type="submission" date="2021-06" db="EMBL/GenBank/DDBJ databases">
        <authorList>
            <person name="Palmer J.M."/>
        </authorList>
    </citation>
    <scope>NUCLEOTIDE SEQUENCE [LARGE SCALE GENOMIC DNA]</scope>
    <source>
        <strain evidence="8">if_2019</strain>
        <tissue evidence="7">Muscle</tissue>
    </source>
</reference>
<evidence type="ECO:0000256" key="1">
    <source>
        <dbReference type="ARBA" id="ARBA00004648"/>
    </source>
</evidence>
<dbReference type="InterPro" id="IPR029044">
    <property type="entry name" value="Nucleotide-diphossugar_trans"/>
</dbReference>